<organism evidence="2 3">
    <name type="scientific">Caerostris extrusa</name>
    <name type="common">Bark spider</name>
    <name type="synonym">Caerostris bankana</name>
    <dbReference type="NCBI Taxonomy" id="172846"/>
    <lineage>
        <taxon>Eukaryota</taxon>
        <taxon>Metazoa</taxon>
        <taxon>Ecdysozoa</taxon>
        <taxon>Arthropoda</taxon>
        <taxon>Chelicerata</taxon>
        <taxon>Arachnida</taxon>
        <taxon>Araneae</taxon>
        <taxon>Araneomorphae</taxon>
        <taxon>Entelegynae</taxon>
        <taxon>Araneoidea</taxon>
        <taxon>Araneidae</taxon>
        <taxon>Caerostris</taxon>
    </lineage>
</organism>
<gene>
    <name evidence="2" type="ORF">CEXT_53881</name>
</gene>
<evidence type="ECO:0000313" key="2">
    <source>
        <dbReference type="EMBL" id="GIY48643.1"/>
    </source>
</evidence>
<evidence type="ECO:0000256" key="1">
    <source>
        <dbReference type="SAM" id="MobiDB-lite"/>
    </source>
</evidence>
<keyword evidence="3" id="KW-1185">Reference proteome</keyword>
<dbReference type="Proteomes" id="UP001054945">
    <property type="component" value="Unassembled WGS sequence"/>
</dbReference>
<dbReference type="AlphaFoldDB" id="A0AAV4TQ08"/>
<sequence>MEKNSDGHSNYPTLMNDSEEFPKKKPLARNKGLGADVGETLPLAAPPKDGRVFFAHQKNGSANIAPDWQTLRPAAKCIAHQFFLVEG</sequence>
<dbReference type="EMBL" id="BPLR01011739">
    <property type="protein sequence ID" value="GIY48643.1"/>
    <property type="molecule type" value="Genomic_DNA"/>
</dbReference>
<comment type="caution">
    <text evidence="2">The sequence shown here is derived from an EMBL/GenBank/DDBJ whole genome shotgun (WGS) entry which is preliminary data.</text>
</comment>
<protein>
    <submittedName>
        <fullName evidence="2">Uncharacterized protein</fullName>
    </submittedName>
</protein>
<accession>A0AAV4TQ08</accession>
<feature type="compositionally biased region" description="Polar residues" evidence="1">
    <location>
        <begin position="7"/>
        <end position="16"/>
    </location>
</feature>
<reference evidence="2 3" key="1">
    <citation type="submission" date="2021-06" db="EMBL/GenBank/DDBJ databases">
        <title>Caerostris extrusa draft genome.</title>
        <authorList>
            <person name="Kono N."/>
            <person name="Arakawa K."/>
        </authorList>
    </citation>
    <scope>NUCLEOTIDE SEQUENCE [LARGE SCALE GENOMIC DNA]</scope>
</reference>
<proteinExistence type="predicted"/>
<evidence type="ECO:0000313" key="3">
    <source>
        <dbReference type="Proteomes" id="UP001054945"/>
    </source>
</evidence>
<name>A0AAV4TQ08_CAEEX</name>
<feature type="region of interest" description="Disordered" evidence="1">
    <location>
        <begin position="1"/>
        <end position="33"/>
    </location>
</feature>